<dbReference type="Proteomes" id="UP001226434">
    <property type="component" value="Unassembled WGS sequence"/>
</dbReference>
<reference evidence="2 3" key="1">
    <citation type="submission" date="2023-05" db="EMBL/GenBank/DDBJ databases">
        <title>Genome sequence of Pinibacter sp. MAH-24.</title>
        <authorList>
            <person name="Huq M.A."/>
        </authorList>
    </citation>
    <scope>NUCLEOTIDE SEQUENCE [LARGE SCALE GENOMIC DNA]</scope>
    <source>
        <strain evidence="2 3">MAH-24</strain>
    </source>
</reference>
<evidence type="ECO:0000313" key="2">
    <source>
        <dbReference type="EMBL" id="MDI3320718.1"/>
    </source>
</evidence>
<comment type="caution">
    <text evidence="2">The sequence shown here is derived from an EMBL/GenBank/DDBJ whole genome shotgun (WGS) entry which is preliminary data.</text>
</comment>
<keyword evidence="1" id="KW-1133">Transmembrane helix</keyword>
<dbReference type="RefSeq" id="WP_282334822.1">
    <property type="nucleotide sequence ID" value="NZ_JASBRG010000007.1"/>
</dbReference>
<accession>A0ABT6RDR1</accession>
<organism evidence="2 3">
    <name type="scientific">Pinibacter soli</name>
    <dbReference type="NCBI Taxonomy" id="3044211"/>
    <lineage>
        <taxon>Bacteria</taxon>
        <taxon>Pseudomonadati</taxon>
        <taxon>Bacteroidota</taxon>
        <taxon>Chitinophagia</taxon>
        <taxon>Chitinophagales</taxon>
        <taxon>Chitinophagaceae</taxon>
        <taxon>Pinibacter</taxon>
    </lineage>
</organism>
<protein>
    <recommendedName>
        <fullName evidence="4">AI-2E family transporter</fullName>
    </recommendedName>
</protein>
<keyword evidence="1" id="KW-0812">Transmembrane</keyword>
<evidence type="ECO:0008006" key="4">
    <source>
        <dbReference type="Google" id="ProtNLM"/>
    </source>
</evidence>
<gene>
    <name evidence="2" type="ORF">QJ048_13085</name>
</gene>
<name>A0ABT6RDR1_9BACT</name>
<proteinExistence type="predicted"/>
<keyword evidence="1" id="KW-0472">Membrane</keyword>
<evidence type="ECO:0000313" key="3">
    <source>
        <dbReference type="Proteomes" id="UP001226434"/>
    </source>
</evidence>
<keyword evidence="3" id="KW-1185">Reference proteome</keyword>
<feature type="transmembrane region" description="Helical" evidence="1">
    <location>
        <begin position="7"/>
        <end position="24"/>
    </location>
</feature>
<evidence type="ECO:0000256" key="1">
    <source>
        <dbReference type="SAM" id="Phobius"/>
    </source>
</evidence>
<sequence>MAKKSTGLYWLLFFISTIALVSAIVLRFEYLTLIIPFVCLYFVKAMDII</sequence>
<dbReference type="EMBL" id="JASBRG010000007">
    <property type="protein sequence ID" value="MDI3320718.1"/>
    <property type="molecule type" value="Genomic_DNA"/>
</dbReference>